<sequence length="126" mass="14421">MLSSTNHLFVSQRKYVLDLLKEAGTLGSKPAATPIDQNHRLRLNNKGNLVDKGRYQRLVGKLIYLSHTRPDIAYSVRIVSQFMHSPIECHMEAVQRILRYLKATPGKGLLFKKNDHFLVEVYTDAD</sequence>
<protein>
    <submittedName>
        <fullName evidence="1">Uncharacterized protein</fullName>
    </submittedName>
</protein>
<dbReference type="STRING" id="3476.A0A2P5CFU5"/>
<dbReference type="Proteomes" id="UP000237105">
    <property type="component" value="Unassembled WGS sequence"/>
</dbReference>
<dbReference type="EMBL" id="JXTB01000135">
    <property type="protein sequence ID" value="PON59888.1"/>
    <property type="molecule type" value="Genomic_DNA"/>
</dbReference>
<name>A0A2P5CFU5_PARAD</name>
<accession>A0A2P5CFU5</accession>
<evidence type="ECO:0000313" key="2">
    <source>
        <dbReference type="Proteomes" id="UP000237105"/>
    </source>
</evidence>
<gene>
    <name evidence="1" type="ORF">PanWU01x14_156070</name>
</gene>
<dbReference type="AlphaFoldDB" id="A0A2P5CFU5"/>
<evidence type="ECO:0000313" key="1">
    <source>
        <dbReference type="EMBL" id="PON59888.1"/>
    </source>
</evidence>
<comment type="caution">
    <text evidence="1">The sequence shown here is derived from an EMBL/GenBank/DDBJ whole genome shotgun (WGS) entry which is preliminary data.</text>
</comment>
<dbReference type="OrthoDB" id="128382at2759"/>
<dbReference type="PANTHER" id="PTHR11439">
    <property type="entry name" value="GAG-POL-RELATED RETROTRANSPOSON"/>
    <property type="match status" value="1"/>
</dbReference>
<reference evidence="2" key="1">
    <citation type="submission" date="2016-06" db="EMBL/GenBank/DDBJ databases">
        <title>Parallel loss of symbiosis genes in relatives of nitrogen-fixing non-legume Parasponia.</title>
        <authorList>
            <person name="Van Velzen R."/>
            <person name="Holmer R."/>
            <person name="Bu F."/>
            <person name="Rutten L."/>
            <person name="Van Zeijl A."/>
            <person name="Liu W."/>
            <person name="Santuari L."/>
            <person name="Cao Q."/>
            <person name="Sharma T."/>
            <person name="Shen D."/>
            <person name="Roswanjaya Y."/>
            <person name="Wardhani T."/>
            <person name="Kalhor M.S."/>
            <person name="Jansen J."/>
            <person name="Van den Hoogen J."/>
            <person name="Gungor B."/>
            <person name="Hartog M."/>
            <person name="Hontelez J."/>
            <person name="Verver J."/>
            <person name="Yang W.-C."/>
            <person name="Schijlen E."/>
            <person name="Repin R."/>
            <person name="Schilthuizen M."/>
            <person name="Schranz E."/>
            <person name="Heidstra R."/>
            <person name="Miyata K."/>
            <person name="Fedorova E."/>
            <person name="Kohlen W."/>
            <person name="Bisseling T."/>
            <person name="Smit S."/>
            <person name="Geurts R."/>
        </authorList>
    </citation>
    <scope>NUCLEOTIDE SEQUENCE [LARGE SCALE GENOMIC DNA]</scope>
    <source>
        <strain evidence="2">cv. WU1-14</strain>
    </source>
</reference>
<dbReference type="PANTHER" id="PTHR11439:SF467">
    <property type="entry name" value="INTEGRASE CATALYTIC DOMAIN-CONTAINING PROTEIN"/>
    <property type="match status" value="1"/>
</dbReference>
<organism evidence="1 2">
    <name type="scientific">Parasponia andersonii</name>
    <name type="common">Sponia andersonii</name>
    <dbReference type="NCBI Taxonomy" id="3476"/>
    <lineage>
        <taxon>Eukaryota</taxon>
        <taxon>Viridiplantae</taxon>
        <taxon>Streptophyta</taxon>
        <taxon>Embryophyta</taxon>
        <taxon>Tracheophyta</taxon>
        <taxon>Spermatophyta</taxon>
        <taxon>Magnoliopsida</taxon>
        <taxon>eudicotyledons</taxon>
        <taxon>Gunneridae</taxon>
        <taxon>Pentapetalae</taxon>
        <taxon>rosids</taxon>
        <taxon>fabids</taxon>
        <taxon>Rosales</taxon>
        <taxon>Cannabaceae</taxon>
        <taxon>Parasponia</taxon>
    </lineage>
</organism>
<proteinExistence type="predicted"/>
<keyword evidence="2" id="KW-1185">Reference proteome</keyword>